<evidence type="ECO:0000313" key="2">
    <source>
        <dbReference type="EMBL" id="KAK2552480.1"/>
    </source>
</evidence>
<evidence type="ECO:0000313" key="3">
    <source>
        <dbReference type="Proteomes" id="UP001249851"/>
    </source>
</evidence>
<name>A0AAD9Q0H0_ACRCE</name>
<accession>A0AAD9Q0H0</accession>
<protein>
    <submittedName>
        <fullName evidence="2">Uncharacterized protein</fullName>
    </submittedName>
</protein>
<keyword evidence="3" id="KW-1185">Reference proteome</keyword>
<feature type="region of interest" description="Disordered" evidence="1">
    <location>
        <begin position="1"/>
        <end position="35"/>
    </location>
</feature>
<dbReference type="Proteomes" id="UP001249851">
    <property type="component" value="Unassembled WGS sequence"/>
</dbReference>
<reference evidence="2" key="1">
    <citation type="journal article" date="2023" name="G3 (Bethesda)">
        <title>Whole genome assembly and annotation of the endangered Caribbean coral Acropora cervicornis.</title>
        <authorList>
            <person name="Selwyn J.D."/>
            <person name="Vollmer S.V."/>
        </authorList>
    </citation>
    <scope>NUCLEOTIDE SEQUENCE</scope>
    <source>
        <strain evidence="2">K2</strain>
    </source>
</reference>
<gene>
    <name evidence="2" type="ORF">P5673_026574</name>
</gene>
<evidence type="ECO:0000256" key="1">
    <source>
        <dbReference type="SAM" id="MobiDB-lite"/>
    </source>
</evidence>
<sequence>MEFGSNTSDSETQSVDYTSDGNDPGTSSSEENEMIITCRFAPYQGEPLAEELQNNDVDEDESDMDGLTPKTLAARQDGTIPVDAWCRCEHYRKDELEGALEHRCCKEVVQASGKMVFDGSIEHIKCITEHTDYIALSNKAILLNVAPLLKNKDGRSYRRRGGVSENE</sequence>
<dbReference type="AlphaFoldDB" id="A0AAD9Q0H0"/>
<reference evidence="2" key="2">
    <citation type="journal article" date="2023" name="Science">
        <title>Genomic signatures of disease resistance in endangered staghorn corals.</title>
        <authorList>
            <person name="Vollmer S.V."/>
            <person name="Selwyn J.D."/>
            <person name="Despard B.A."/>
            <person name="Roesel C.L."/>
        </authorList>
    </citation>
    <scope>NUCLEOTIDE SEQUENCE</scope>
    <source>
        <strain evidence="2">K2</strain>
    </source>
</reference>
<feature type="compositionally biased region" description="Polar residues" evidence="1">
    <location>
        <begin position="1"/>
        <end position="29"/>
    </location>
</feature>
<organism evidence="2 3">
    <name type="scientific">Acropora cervicornis</name>
    <name type="common">Staghorn coral</name>
    <dbReference type="NCBI Taxonomy" id="6130"/>
    <lineage>
        <taxon>Eukaryota</taxon>
        <taxon>Metazoa</taxon>
        <taxon>Cnidaria</taxon>
        <taxon>Anthozoa</taxon>
        <taxon>Hexacorallia</taxon>
        <taxon>Scleractinia</taxon>
        <taxon>Astrocoeniina</taxon>
        <taxon>Acroporidae</taxon>
        <taxon>Acropora</taxon>
    </lineage>
</organism>
<comment type="caution">
    <text evidence="2">The sequence shown here is derived from an EMBL/GenBank/DDBJ whole genome shotgun (WGS) entry which is preliminary data.</text>
</comment>
<dbReference type="EMBL" id="JARQWQ010000087">
    <property type="protein sequence ID" value="KAK2552480.1"/>
    <property type="molecule type" value="Genomic_DNA"/>
</dbReference>
<proteinExistence type="predicted"/>